<accession>A0A1N7HN58</accession>
<feature type="region of interest" description="Disordered" evidence="3">
    <location>
        <begin position="61"/>
        <end position="88"/>
    </location>
</feature>
<dbReference type="GO" id="GO:0016787">
    <property type="term" value="F:hydrolase activity"/>
    <property type="evidence" value="ECO:0007669"/>
    <property type="project" value="UniProtKB-KW"/>
</dbReference>
<evidence type="ECO:0000313" key="5">
    <source>
        <dbReference type="Proteomes" id="UP000186019"/>
    </source>
</evidence>
<proteinExistence type="predicted"/>
<dbReference type="STRING" id="573024.SAMN05216208_3582"/>
<protein>
    <submittedName>
        <fullName evidence="4">Esterase, PHB depolymerase family</fullName>
    </submittedName>
</protein>
<dbReference type="Gene3D" id="3.40.50.1820">
    <property type="entry name" value="alpha/beta hydrolase"/>
    <property type="match status" value="1"/>
</dbReference>
<evidence type="ECO:0000256" key="3">
    <source>
        <dbReference type="SAM" id="MobiDB-lite"/>
    </source>
</evidence>
<keyword evidence="1" id="KW-0732">Signal</keyword>
<dbReference type="AlphaFoldDB" id="A0A1N7HN58"/>
<dbReference type="Proteomes" id="UP000186019">
    <property type="component" value="Unassembled WGS sequence"/>
</dbReference>
<sequence length="359" mass="37012">MKRLNAGAWRTAPEGMRNAQMDPAALVRQTLARHGLGDGGGTGGDRAGGIIRDALARAGLGQGARGETAPDLPQGATFARGQHSGKSGTRAYRTYIPASASAGANGLVVMLHGCTQTPEDFALGTGMNAHAEAHRLIVIYPEQSRGANAQTCWNWFSKGDQARGRGEPEIIAGLTRQIAQHHGIAPRHTFVAGLSAGAAMAVILGHAYPDVFAAVGAHSGLPLGAAHDVPSAFAAMAGNGGVTRPPATFAPRTIVLHGANDSTVHPANGSAIAAMAEAGVKGPVLTSEERGTAGGRRYHRSLTWGAESQIHTEQWRIEGLGHAWSGGQPGGSYADPAGPDASAEMIRFFLEPDAKDDLT</sequence>
<dbReference type="InterPro" id="IPR029058">
    <property type="entry name" value="AB_hydrolase_fold"/>
</dbReference>
<dbReference type="Pfam" id="PF10503">
    <property type="entry name" value="Esterase_PHB"/>
    <property type="match status" value="1"/>
</dbReference>
<evidence type="ECO:0000256" key="1">
    <source>
        <dbReference type="ARBA" id="ARBA00022729"/>
    </source>
</evidence>
<dbReference type="PANTHER" id="PTHR43037:SF1">
    <property type="entry name" value="BLL1128 PROTEIN"/>
    <property type="match status" value="1"/>
</dbReference>
<dbReference type="GO" id="GO:0005576">
    <property type="term" value="C:extracellular region"/>
    <property type="evidence" value="ECO:0007669"/>
    <property type="project" value="InterPro"/>
</dbReference>
<dbReference type="InterPro" id="IPR050955">
    <property type="entry name" value="Plant_Biomass_Hydrol_Est"/>
</dbReference>
<dbReference type="EMBL" id="FTNV01000006">
    <property type="protein sequence ID" value="SIS26201.1"/>
    <property type="molecule type" value="Genomic_DNA"/>
</dbReference>
<keyword evidence="5" id="KW-1185">Reference proteome</keyword>
<dbReference type="SUPFAM" id="SSF53474">
    <property type="entry name" value="alpha/beta-Hydrolases"/>
    <property type="match status" value="2"/>
</dbReference>
<reference evidence="4 5" key="1">
    <citation type="submission" date="2017-01" db="EMBL/GenBank/DDBJ databases">
        <authorList>
            <person name="Mah S.A."/>
            <person name="Swanson W.J."/>
            <person name="Moy G.W."/>
            <person name="Vacquier V.D."/>
        </authorList>
    </citation>
    <scope>NUCLEOTIDE SEQUENCE [LARGE SCALE GENOMIC DNA]</scope>
    <source>
        <strain evidence="4 5">DSM 29590</strain>
    </source>
</reference>
<evidence type="ECO:0000256" key="2">
    <source>
        <dbReference type="ARBA" id="ARBA00022801"/>
    </source>
</evidence>
<dbReference type="NCBIfam" id="TIGR01840">
    <property type="entry name" value="esterase_phb"/>
    <property type="match status" value="1"/>
</dbReference>
<dbReference type="InterPro" id="IPR010126">
    <property type="entry name" value="Esterase_phb"/>
</dbReference>
<name>A0A1N7HN58_9RHOB</name>
<evidence type="ECO:0000313" key="4">
    <source>
        <dbReference type="EMBL" id="SIS26201.1"/>
    </source>
</evidence>
<organism evidence="4 5">
    <name type="scientific">Roseovarius nanhaiticus</name>
    <dbReference type="NCBI Taxonomy" id="573024"/>
    <lineage>
        <taxon>Bacteria</taxon>
        <taxon>Pseudomonadati</taxon>
        <taxon>Pseudomonadota</taxon>
        <taxon>Alphaproteobacteria</taxon>
        <taxon>Rhodobacterales</taxon>
        <taxon>Roseobacteraceae</taxon>
        <taxon>Roseovarius</taxon>
    </lineage>
</organism>
<dbReference type="OrthoDB" id="9767239at2"/>
<dbReference type="RefSeq" id="WP_076535558.1">
    <property type="nucleotide sequence ID" value="NZ_FOAC01000007.1"/>
</dbReference>
<gene>
    <name evidence="4" type="ORF">SAMN05421666_3475</name>
</gene>
<keyword evidence="2" id="KW-0378">Hydrolase</keyword>
<dbReference type="PANTHER" id="PTHR43037">
    <property type="entry name" value="UNNAMED PRODUCT-RELATED"/>
    <property type="match status" value="1"/>
</dbReference>